<feature type="repeat" description="PPR" evidence="2">
    <location>
        <begin position="737"/>
        <end position="771"/>
    </location>
</feature>
<feature type="repeat" description="PPR" evidence="2">
    <location>
        <begin position="572"/>
        <end position="606"/>
    </location>
</feature>
<dbReference type="Pfam" id="PF17177">
    <property type="entry name" value="PPR_long"/>
    <property type="match status" value="1"/>
</dbReference>
<dbReference type="AlphaFoldDB" id="A0AAV9DWV8"/>
<protein>
    <submittedName>
        <fullName evidence="5">Pentatricopeptide repeat-containing protein</fullName>
    </submittedName>
</protein>
<accession>A0AAV9DWV8</accession>
<organism evidence="5 6">
    <name type="scientific">Acorus calamus</name>
    <name type="common">Sweet flag</name>
    <dbReference type="NCBI Taxonomy" id="4465"/>
    <lineage>
        <taxon>Eukaryota</taxon>
        <taxon>Viridiplantae</taxon>
        <taxon>Streptophyta</taxon>
        <taxon>Embryophyta</taxon>
        <taxon>Tracheophyta</taxon>
        <taxon>Spermatophyta</taxon>
        <taxon>Magnoliopsida</taxon>
        <taxon>Liliopsida</taxon>
        <taxon>Acoraceae</taxon>
        <taxon>Acorus</taxon>
    </lineage>
</organism>
<evidence type="ECO:0000259" key="4">
    <source>
        <dbReference type="Pfam" id="PF17177"/>
    </source>
</evidence>
<keyword evidence="1" id="KW-0677">Repeat</keyword>
<dbReference type="InterPro" id="IPR053303">
    <property type="entry name" value="Chloroplast_PPR"/>
</dbReference>
<dbReference type="PROSITE" id="PS51375">
    <property type="entry name" value="PPR"/>
    <property type="match status" value="6"/>
</dbReference>
<evidence type="ECO:0000313" key="5">
    <source>
        <dbReference type="EMBL" id="KAK1305429.1"/>
    </source>
</evidence>
<evidence type="ECO:0000313" key="6">
    <source>
        <dbReference type="Proteomes" id="UP001180020"/>
    </source>
</evidence>
<dbReference type="PANTHER" id="PTHR47935:SF1">
    <property type="entry name" value="PENTATRICOPEPTIDE REPEAT-CONTAINING PROTEIN MRL1, CHLOROPLASTIC"/>
    <property type="match status" value="1"/>
</dbReference>
<dbReference type="NCBIfam" id="TIGR00756">
    <property type="entry name" value="PPR"/>
    <property type="match status" value="6"/>
</dbReference>
<feature type="transmembrane region" description="Helical" evidence="3">
    <location>
        <begin position="78"/>
        <end position="96"/>
    </location>
</feature>
<feature type="repeat" description="PPR" evidence="2">
    <location>
        <begin position="607"/>
        <end position="637"/>
    </location>
</feature>
<dbReference type="InterPro" id="IPR011990">
    <property type="entry name" value="TPR-like_helical_dom_sf"/>
</dbReference>
<feature type="repeat" description="PPR" evidence="2">
    <location>
        <begin position="644"/>
        <end position="678"/>
    </location>
</feature>
<evidence type="ECO:0000256" key="2">
    <source>
        <dbReference type="PROSITE-ProRule" id="PRU00708"/>
    </source>
</evidence>
<name>A0AAV9DWV8_ACOCL</name>
<keyword evidence="3" id="KW-1133">Transmembrane helix</keyword>
<dbReference type="PANTHER" id="PTHR47935">
    <property type="entry name" value="PENTATRICOPEPTIDE REPEAT-CONTAINING PROTEIN MRL1, CHLOROPLASTIC"/>
    <property type="match status" value="1"/>
</dbReference>
<sequence>MEVRFSSKSSTLISSPSCSLSHFRLSSSLRIEFLAGNLRWRRPGLQSGRTARRFGFRSSPPPKCAFRASLFDGAAGRGGPVVALTVAVVVAALAAFREMHLNHERRPREDDDSVELSSEKEYDDMEHVELSEKFGDANAKGTVNSRITRGEEVHQENHMKERKNVDVEFSHSTEVHGFNEEEGHLLKFHENGLAHEDTLAAEAQGHQLISPLLGDVVLADTNGGVGANPPLAVVNEPRAMELENLQFGVRDSLLERQEAPVAILEMPGIATNPSLPHVSVNNGYTEINQVNEVEHITSKESEIKKSSHNVVLNHSVEQVSCFNDVTHPGASSTAAERAVHSHIPLLNINGFNTQIRHIQEGTEYLAGNSQSTGILICDIKYVMVSEHGEGQMIDFQNKNGSVSRKKGYVKGKRSSNRERRLPQPKVYKQTHPLLQQNRMTLKNSNDPSSSLSTYNQLLRDRRLSDCIELLENMETKGLLDMDKVYHTRFLKMCQSHKAIKEAFRDVNNYLAHKLVLFEDLGAQQVLQLVKDAGLKPDCKLYTTLISTCAKSGEVDAMFEVFHEMVNAGVEPNVNTYGALIDGCGRAGQVAKAFGAYGIMRSKKVKPDRVVFNALITACGQSGAVDRAFDVFAEMTAEVQPIDPDHVTVGALMKTCAKAGQVDRAHEVYKMMDQFNIKGTAEVYTIAVYSCSQTGNLDFALKVYNDMTRKGVVPDEAKNWQKALELYDYIKSINLLPTVSTMNALITSLCEGDQLKKSVEVLGELKRAGVVPNTITVVFTEIRESQFTWTSLSIMAYRETIAASVIPTPEVYSQVLGCLKFPHDATLKNRLIDNLGMNIDVSKGSNVSSLLDGFGEVDMRAFAIYEEAASLGTIPSVSLKESPIIIDARKLQIHIAEVYLLTVLKGLKHRLAAGARLPSITILLPIEKQRSTPTKDHKAINLAGRVGQAVTAMLRRLRLPYQGNESFGKIRITGLSLRRWFKPRLNTLTFGSKPMEFSSSMRLGKESSISSAASATVTCHSNSKRLIKEKQHTWRK</sequence>
<dbReference type="Gene3D" id="1.25.40.10">
    <property type="entry name" value="Tetratricopeptide repeat domain"/>
    <property type="match status" value="3"/>
</dbReference>
<keyword evidence="6" id="KW-1185">Reference proteome</keyword>
<reference evidence="5" key="1">
    <citation type="journal article" date="2023" name="Nat. Commun.">
        <title>Diploid and tetraploid genomes of Acorus and the evolution of monocots.</title>
        <authorList>
            <person name="Ma L."/>
            <person name="Liu K.W."/>
            <person name="Li Z."/>
            <person name="Hsiao Y.Y."/>
            <person name="Qi Y."/>
            <person name="Fu T."/>
            <person name="Tang G.D."/>
            <person name="Zhang D."/>
            <person name="Sun W.H."/>
            <person name="Liu D.K."/>
            <person name="Li Y."/>
            <person name="Chen G.Z."/>
            <person name="Liu X.D."/>
            <person name="Liao X.Y."/>
            <person name="Jiang Y.T."/>
            <person name="Yu X."/>
            <person name="Hao Y."/>
            <person name="Huang J."/>
            <person name="Zhao X.W."/>
            <person name="Ke S."/>
            <person name="Chen Y.Y."/>
            <person name="Wu W.L."/>
            <person name="Hsu J.L."/>
            <person name="Lin Y.F."/>
            <person name="Huang M.D."/>
            <person name="Li C.Y."/>
            <person name="Huang L."/>
            <person name="Wang Z.W."/>
            <person name="Zhao X."/>
            <person name="Zhong W.Y."/>
            <person name="Peng D.H."/>
            <person name="Ahmad S."/>
            <person name="Lan S."/>
            <person name="Zhang J.S."/>
            <person name="Tsai W.C."/>
            <person name="Van de Peer Y."/>
            <person name="Liu Z.J."/>
        </authorList>
    </citation>
    <scope>NUCLEOTIDE SEQUENCE</scope>
    <source>
        <strain evidence="5">CP</strain>
    </source>
</reference>
<dbReference type="InterPro" id="IPR002885">
    <property type="entry name" value="PPR_rpt"/>
</dbReference>
<feature type="repeat" description="PPR" evidence="2">
    <location>
        <begin position="537"/>
        <end position="571"/>
    </location>
</feature>
<keyword evidence="3" id="KW-0472">Membrane</keyword>
<evidence type="ECO:0000256" key="1">
    <source>
        <dbReference type="ARBA" id="ARBA00022737"/>
    </source>
</evidence>
<dbReference type="EMBL" id="JAUJYO010000011">
    <property type="protein sequence ID" value="KAK1305429.1"/>
    <property type="molecule type" value="Genomic_DNA"/>
</dbReference>
<feature type="domain" description="PROP1-like PPR" evidence="4">
    <location>
        <begin position="580"/>
        <end position="716"/>
    </location>
</feature>
<feature type="repeat" description="PPR" evidence="2">
    <location>
        <begin position="679"/>
        <end position="713"/>
    </location>
</feature>
<dbReference type="Pfam" id="PF01535">
    <property type="entry name" value="PPR"/>
    <property type="match status" value="2"/>
</dbReference>
<keyword evidence="3" id="KW-0812">Transmembrane</keyword>
<comment type="caution">
    <text evidence="5">The sequence shown here is derived from an EMBL/GenBank/DDBJ whole genome shotgun (WGS) entry which is preliminary data.</text>
</comment>
<dbReference type="InterPro" id="IPR033443">
    <property type="entry name" value="PROP1-like_PPR_dom"/>
</dbReference>
<reference evidence="5" key="2">
    <citation type="submission" date="2023-06" db="EMBL/GenBank/DDBJ databases">
        <authorList>
            <person name="Ma L."/>
            <person name="Liu K.-W."/>
            <person name="Li Z."/>
            <person name="Hsiao Y.-Y."/>
            <person name="Qi Y."/>
            <person name="Fu T."/>
            <person name="Tang G."/>
            <person name="Zhang D."/>
            <person name="Sun W.-H."/>
            <person name="Liu D.-K."/>
            <person name="Li Y."/>
            <person name="Chen G.-Z."/>
            <person name="Liu X.-D."/>
            <person name="Liao X.-Y."/>
            <person name="Jiang Y.-T."/>
            <person name="Yu X."/>
            <person name="Hao Y."/>
            <person name="Huang J."/>
            <person name="Zhao X.-W."/>
            <person name="Ke S."/>
            <person name="Chen Y.-Y."/>
            <person name="Wu W.-L."/>
            <person name="Hsu J.-L."/>
            <person name="Lin Y.-F."/>
            <person name="Huang M.-D."/>
            <person name="Li C.-Y."/>
            <person name="Huang L."/>
            <person name="Wang Z.-W."/>
            <person name="Zhao X."/>
            <person name="Zhong W.-Y."/>
            <person name="Peng D.-H."/>
            <person name="Ahmad S."/>
            <person name="Lan S."/>
            <person name="Zhang J.-S."/>
            <person name="Tsai W.-C."/>
            <person name="Van De Peer Y."/>
            <person name="Liu Z.-J."/>
        </authorList>
    </citation>
    <scope>NUCLEOTIDE SEQUENCE</scope>
    <source>
        <strain evidence="5">CP</strain>
        <tissue evidence="5">Leaves</tissue>
    </source>
</reference>
<dbReference type="Proteomes" id="UP001180020">
    <property type="component" value="Unassembled WGS sequence"/>
</dbReference>
<proteinExistence type="predicted"/>
<evidence type="ECO:0000256" key="3">
    <source>
        <dbReference type="SAM" id="Phobius"/>
    </source>
</evidence>
<gene>
    <name evidence="5" type="ORF">QJS10_CPB11g00840</name>
</gene>